<comment type="caution">
    <text evidence="1">The sequence shown here is derived from an EMBL/GenBank/DDBJ whole genome shotgun (WGS) entry which is preliminary data.</text>
</comment>
<keyword evidence="2" id="KW-1185">Reference proteome</keyword>
<evidence type="ECO:0000313" key="2">
    <source>
        <dbReference type="Proteomes" id="UP001500730"/>
    </source>
</evidence>
<name>A0ABP5XYU8_9MICO</name>
<dbReference type="RefSeq" id="WP_344252851.1">
    <property type="nucleotide sequence ID" value="NZ_BAAARE010000002.1"/>
</dbReference>
<evidence type="ECO:0008006" key="3">
    <source>
        <dbReference type="Google" id="ProtNLM"/>
    </source>
</evidence>
<accession>A0ABP5XYU8</accession>
<dbReference type="Proteomes" id="UP001500730">
    <property type="component" value="Unassembled WGS sequence"/>
</dbReference>
<reference evidence="2" key="1">
    <citation type="journal article" date="2019" name="Int. J. Syst. Evol. Microbiol.">
        <title>The Global Catalogue of Microorganisms (GCM) 10K type strain sequencing project: providing services to taxonomists for standard genome sequencing and annotation.</title>
        <authorList>
            <consortium name="The Broad Institute Genomics Platform"/>
            <consortium name="The Broad Institute Genome Sequencing Center for Infectious Disease"/>
            <person name="Wu L."/>
            <person name="Ma J."/>
        </authorList>
    </citation>
    <scope>NUCLEOTIDE SEQUENCE [LARGE SCALE GENOMIC DNA]</scope>
    <source>
        <strain evidence="2">JCM 16259</strain>
    </source>
</reference>
<organism evidence="1 2">
    <name type="scientific">Terrabacter carboxydivorans</name>
    <dbReference type="NCBI Taxonomy" id="619730"/>
    <lineage>
        <taxon>Bacteria</taxon>
        <taxon>Bacillati</taxon>
        <taxon>Actinomycetota</taxon>
        <taxon>Actinomycetes</taxon>
        <taxon>Micrococcales</taxon>
        <taxon>Intrasporangiaceae</taxon>
        <taxon>Terrabacter</taxon>
    </lineage>
</organism>
<protein>
    <recommendedName>
        <fullName evidence="3">Urease accessory protein</fullName>
    </recommendedName>
</protein>
<evidence type="ECO:0000313" key="1">
    <source>
        <dbReference type="EMBL" id="GAA2471644.1"/>
    </source>
</evidence>
<gene>
    <name evidence="1" type="ORF">GCM10009858_06280</name>
</gene>
<proteinExistence type="predicted"/>
<sequence>MTLPDTPRRRVNFFEGRLVTAEDLGSEQQASRERVWLHNRMLHGAGVVAGFEVSVEGEELVVSPGMAIDGFGREIVLTGGGARLDGSDVVAESHGRVHLAVSWAEEPDDEVIGPDGPVPGHFVERPRLSLREIGAAGADADHVVLARVHRAGTVLVADGSVRRHVRRSGHGDR</sequence>
<dbReference type="EMBL" id="BAAARE010000002">
    <property type="protein sequence ID" value="GAA2471644.1"/>
    <property type="molecule type" value="Genomic_DNA"/>
</dbReference>